<dbReference type="OrthoDB" id="9993301at2"/>
<sequence>MDEYHLLWKLEQAREIVRRIERISADSCWAHQSSGVRGALLRAIDRLERSFRGKARFTEQDLAALNHLIEEGYAVLIQAAREIPYKEDPRAR</sequence>
<dbReference type="AlphaFoldDB" id="A0A3D1JG00"/>
<dbReference type="EMBL" id="DPBP01000028">
    <property type="protein sequence ID" value="HCE17511.1"/>
    <property type="molecule type" value="Genomic_DNA"/>
</dbReference>
<comment type="caution">
    <text evidence="1">The sequence shown here is derived from an EMBL/GenBank/DDBJ whole genome shotgun (WGS) entry which is preliminary data.</text>
</comment>
<name>A0A3D1JG00_9CHLR</name>
<dbReference type="STRING" id="229919.GCA_001050195_01811"/>
<proteinExistence type="predicted"/>
<evidence type="ECO:0000313" key="2">
    <source>
        <dbReference type="Proteomes" id="UP000264141"/>
    </source>
</evidence>
<dbReference type="RefSeq" id="WP_062192496.1">
    <property type="nucleotide sequence ID" value="NZ_DF967965.1"/>
</dbReference>
<dbReference type="Proteomes" id="UP000264141">
    <property type="component" value="Unassembled WGS sequence"/>
</dbReference>
<protein>
    <submittedName>
        <fullName evidence="1">Uncharacterized protein</fullName>
    </submittedName>
</protein>
<organism evidence="1 2">
    <name type="scientific">Anaerolinea thermolimosa</name>
    <dbReference type="NCBI Taxonomy" id="229919"/>
    <lineage>
        <taxon>Bacteria</taxon>
        <taxon>Bacillati</taxon>
        <taxon>Chloroflexota</taxon>
        <taxon>Anaerolineae</taxon>
        <taxon>Anaerolineales</taxon>
        <taxon>Anaerolineaceae</taxon>
        <taxon>Anaerolinea</taxon>
    </lineage>
</organism>
<gene>
    <name evidence="1" type="ORF">DEQ80_06600</name>
</gene>
<reference evidence="1 2" key="1">
    <citation type="journal article" date="2018" name="Nat. Biotechnol.">
        <title>A standardized bacterial taxonomy based on genome phylogeny substantially revises the tree of life.</title>
        <authorList>
            <person name="Parks D.H."/>
            <person name="Chuvochina M."/>
            <person name="Waite D.W."/>
            <person name="Rinke C."/>
            <person name="Skarshewski A."/>
            <person name="Chaumeil P.A."/>
            <person name="Hugenholtz P."/>
        </authorList>
    </citation>
    <scope>NUCLEOTIDE SEQUENCE [LARGE SCALE GENOMIC DNA]</scope>
    <source>
        <strain evidence="1">UBA8781</strain>
    </source>
</reference>
<accession>A0A3D1JG00</accession>
<evidence type="ECO:0000313" key="1">
    <source>
        <dbReference type="EMBL" id="HCE17511.1"/>
    </source>
</evidence>